<reference evidence="6 7" key="1">
    <citation type="submission" date="2019-03" db="EMBL/GenBank/DDBJ databases">
        <title>Draft genome sequences of novel Actinobacteria.</title>
        <authorList>
            <person name="Sahin N."/>
            <person name="Ay H."/>
            <person name="Saygin H."/>
        </authorList>
    </citation>
    <scope>NUCLEOTIDE SEQUENCE [LARGE SCALE GENOMIC DNA]</scope>
    <source>
        <strain evidence="6 7">KC712</strain>
    </source>
</reference>
<dbReference type="EMBL" id="SMKP01000005">
    <property type="protein sequence ID" value="TDD25543.1"/>
    <property type="molecule type" value="Genomic_DNA"/>
</dbReference>
<sequence length="170" mass="18930">MDRSLDRTDWRIIGELQRDGRLSFNKLARRVNLSAPAVAERVRRLEESGVITGYQARIDPASAGQPLTAFVQMRCAHGRCLLKTTAAEDLPEVTEVHKLSGSWCTMLKVRVASMPHLEGLLERLGEHGEMNSHVVLSTPYEGRAVEPAPPRSRRVTASEGWTRRHPGARA</sequence>
<comment type="caution">
    <text evidence="6">The sequence shown here is derived from an EMBL/GenBank/DDBJ whole genome shotgun (WGS) entry which is preliminary data.</text>
</comment>
<dbReference type="SUPFAM" id="SSF46785">
    <property type="entry name" value="Winged helix' DNA-binding domain"/>
    <property type="match status" value="1"/>
</dbReference>
<name>A0A4R4X5D1_9ACTN</name>
<evidence type="ECO:0000313" key="6">
    <source>
        <dbReference type="EMBL" id="TDD25543.1"/>
    </source>
</evidence>
<dbReference type="AlphaFoldDB" id="A0A4R4X5D1"/>
<dbReference type="SUPFAM" id="SSF54909">
    <property type="entry name" value="Dimeric alpha+beta barrel"/>
    <property type="match status" value="1"/>
</dbReference>
<dbReference type="InterPro" id="IPR019887">
    <property type="entry name" value="Tscrpt_reg_AsnC/Lrp_C"/>
</dbReference>
<dbReference type="OrthoDB" id="9809462at2"/>
<dbReference type="InterPro" id="IPR036388">
    <property type="entry name" value="WH-like_DNA-bd_sf"/>
</dbReference>
<gene>
    <name evidence="6" type="ORF">E1294_02855</name>
</gene>
<accession>A0A4R4X5D1</accession>
<evidence type="ECO:0000256" key="3">
    <source>
        <dbReference type="ARBA" id="ARBA00023163"/>
    </source>
</evidence>
<keyword evidence="2" id="KW-0238">DNA-binding</keyword>
<feature type="region of interest" description="Disordered" evidence="4">
    <location>
        <begin position="142"/>
        <end position="170"/>
    </location>
</feature>
<dbReference type="InterPro" id="IPR011008">
    <property type="entry name" value="Dimeric_a/b-barrel"/>
</dbReference>
<protein>
    <submittedName>
        <fullName evidence="6">Lrp/AsnC family transcriptional regulator</fullName>
    </submittedName>
</protein>
<dbReference type="PRINTS" id="PR00033">
    <property type="entry name" value="HTHASNC"/>
</dbReference>
<dbReference type="RefSeq" id="WP_132504141.1">
    <property type="nucleotide sequence ID" value="NZ_SMKP01000005.1"/>
</dbReference>
<dbReference type="InterPro" id="IPR000485">
    <property type="entry name" value="AsnC-type_HTH_dom"/>
</dbReference>
<dbReference type="FunFam" id="1.10.10.10:FF:000186">
    <property type="entry name" value="AsnC family transcriptional regulator"/>
    <property type="match status" value="1"/>
</dbReference>
<dbReference type="PANTHER" id="PTHR30154:SF53">
    <property type="entry name" value="HTH-TYPE TRANSCRIPTIONAL REGULATOR LRPC"/>
    <property type="match status" value="1"/>
</dbReference>
<dbReference type="Proteomes" id="UP000294543">
    <property type="component" value="Unassembled WGS sequence"/>
</dbReference>
<evidence type="ECO:0000256" key="4">
    <source>
        <dbReference type="SAM" id="MobiDB-lite"/>
    </source>
</evidence>
<feature type="domain" description="HTH asnC-type" evidence="5">
    <location>
        <begin position="5"/>
        <end position="66"/>
    </location>
</feature>
<organism evidence="6 7">
    <name type="scientific">Nonomuraea diastatica</name>
    <dbReference type="NCBI Taxonomy" id="1848329"/>
    <lineage>
        <taxon>Bacteria</taxon>
        <taxon>Bacillati</taxon>
        <taxon>Actinomycetota</taxon>
        <taxon>Actinomycetes</taxon>
        <taxon>Streptosporangiales</taxon>
        <taxon>Streptosporangiaceae</taxon>
        <taxon>Nonomuraea</taxon>
    </lineage>
</organism>
<evidence type="ECO:0000259" key="5">
    <source>
        <dbReference type="PROSITE" id="PS50956"/>
    </source>
</evidence>
<proteinExistence type="predicted"/>
<evidence type="ECO:0000313" key="7">
    <source>
        <dbReference type="Proteomes" id="UP000294543"/>
    </source>
</evidence>
<keyword evidence="7" id="KW-1185">Reference proteome</keyword>
<dbReference type="Pfam" id="PF13412">
    <property type="entry name" value="HTH_24"/>
    <property type="match status" value="1"/>
</dbReference>
<evidence type="ECO:0000256" key="2">
    <source>
        <dbReference type="ARBA" id="ARBA00023125"/>
    </source>
</evidence>
<dbReference type="InterPro" id="IPR036390">
    <property type="entry name" value="WH_DNA-bd_sf"/>
</dbReference>
<dbReference type="InterPro" id="IPR019888">
    <property type="entry name" value="Tscrpt_reg_AsnC-like"/>
</dbReference>
<keyword evidence="1" id="KW-0805">Transcription regulation</keyword>
<evidence type="ECO:0000256" key="1">
    <source>
        <dbReference type="ARBA" id="ARBA00023015"/>
    </source>
</evidence>
<dbReference type="SMART" id="SM00344">
    <property type="entry name" value="HTH_ASNC"/>
    <property type="match status" value="1"/>
</dbReference>
<dbReference type="InterPro" id="IPR011991">
    <property type="entry name" value="ArsR-like_HTH"/>
</dbReference>
<dbReference type="Pfam" id="PF01037">
    <property type="entry name" value="AsnC_trans_reg"/>
    <property type="match status" value="1"/>
</dbReference>
<dbReference type="Gene3D" id="1.10.10.10">
    <property type="entry name" value="Winged helix-like DNA-binding domain superfamily/Winged helix DNA-binding domain"/>
    <property type="match status" value="1"/>
</dbReference>
<dbReference type="GO" id="GO:0005829">
    <property type="term" value="C:cytosol"/>
    <property type="evidence" value="ECO:0007669"/>
    <property type="project" value="TreeGrafter"/>
</dbReference>
<dbReference type="PANTHER" id="PTHR30154">
    <property type="entry name" value="LEUCINE-RESPONSIVE REGULATORY PROTEIN"/>
    <property type="match status" value="1"/>
</dbReference>
<dbReference type="CDD" id="cd00090">
    <property type="entry name" value="HTH_ARSR"/>
    <property type="match status" value="1"/>
</dbReference>
<keyword evidence="3" id="KW-0804">Transcription</keyword>
<dbReference type="Gene3D" id="3.30.70.920">
    <property type="match status" value="1"/>
</dbReference>
<dbReference type="GO" id="GO:0043565">
    <property type="term" value="F:sequence-specific DNA binding"/>
    <property type="evidence" value="ECO:0007669"/>
    <property type="project" value="InterPro"/>
</dbReference>
<dbReference type="PROSITE" id="PS50956">
    <property type="entry name" value="HTH_ASNC_2"/>
    <property type="match status" value="1"/>
</dbReference>
<dbReference type="GO" id="GO:0043200">
    <property type="term" value="P:response to amino acid"/>
    <property type="evidence" value="ECO:0007669"/>
    <property type="project" value="TreeGrafter"/>
</dbReference>